<keyword evidence="4" id="KW-1185">Reference proteome</keyword>
<keyword evidence="2" id="KW-0449">Lipoprotein</keyword>
<accession>A0A4R2FTV4</accession>
<evidence type="ECO:0000256" key="1">
    <source>
        <dbReference type="SAM" id="SignalP"/>
    </source>
</evidence>
<evidence type="ECO:0000313" key="2">
    <source>
        <dbReference type="EMBL" id="CDT16375.1"/>
    </source>
</evidence>
<proteinExistence type="predicted"/>
<dbReference type="Gene3D" id="2.60.40.4150">
    <property type="entry name" value="Type VI secretion system, lipoprotein SciN"/>
    <property type="match status" value="1"/>
</dbReference>
<dbReference type="PANTHER" id="PTHR37625">
    <property type="entry name" value="OUTER MEMBRANE LIPOPROTEIN-RELATED"/>
    <property type="match status" value="1"/>
</dbReference>
<dbReference type="EMBL" id="CCJV01000063">
    <property type="protein sequence ID" value="CDT16375.1"/>
    <property type="molecule type" value="Genomic_DNA"/>
</dbReference>
<gene>
    <name evidence="3" type="ORF">VCR4J5_1580027</name>
    <name evidence="2" type="ORF">VCR5J5_1550027</name>
</gene>
<evidence type="ECO:0000313" key="4">
    <source>
        <dbReference type="Proteomes" id="UP000049077"/>
    </source>
</evidence>
<dbReference type="InterPro" id="IPR038706">
    <property type="entry name" value="Type_VI_SciN-like_sf"/>
</dbReference>
<reference evidence="2 4" key="1">
    <citation type="submission" date="2014-06" db="EMBL/GenBank/DDBJ databases">
        <authorList>
            <person name="Le Roux F."/>
        </authorList>
    </citation>
    <scope>NUCLEOTIDE SEQUENCE</scope>
    <source>
        <strain evidence="3 4">J5-4</strain>
        <strain evidence="2">J5-5</strain>
    </source>
</reference>
<dbReference type="RefSeq" id="WP_048661439.1">
    <property type="nucleotide sequence ID" value="NZ_AP025479.1"/>
</dbReference>
<keyword evidence="1" id="KW-0732">Signal</keyword>
<dbReference type="Proteomes" id="UP000049495">
    <property type="component" value="Unassembled WGS sequence"/>
</dbReference>
<dbReference type="PANTHER" id="PTHR37625:SF4">
    <property type="entry name" value="OUTER MEMBRANE LIPOPROTEIN"/>
    <property type="match status" value="1"/>
</dbReference>
<dbReference type="AlphaFoldDB" id="A0A4R2FTV4"/>
<comment type="caution">
    <text evidence="2">The sequence shown here is derived from an EMBL/GenBank/DDBJ whole genome shotgun (WGS) entry which is preliminary data.</text>
</comment>
<evidence type="ECO:0000313" key="3">
    <source>
        <dbReference type="EMBL" id="CDT17701.1"/>
    </source>
</evidence>
<dbReference type="InterPro" id="IPR017734">
    <property type="entry name" value="T6SS_SciN"/>
</dbReference>
<dbReference type="GeneID" id="93903618"/>
<reference evidence="5" key="2">
    <citation type="submission" date="2014-06" db="EMBL/GenBank/DDBJ databases">
        <authorList>
            <person name="Le Roux Frederique"/>
        </authorList>
    </citation>
    <scope>NUCLEOTIDE SEQUENCE [LARGE SCALE GENOMIC DNA]</scope>
    <source>
        <strain evidence="5">J5-5</strain>
    </source>
</reference>
<dbReference type="PROSITE" id="PS51257">
    <property type="entry name" value="PROKAR_LIPOPROTEIN"/>
    <property type="match status" value="1"/>
</dbReference>
<evidence type="ECO:0000313" key="5">
    <source>
        <dbReference type="Proteomes" id="UP000049495"/>
    </source>
</evidence>
<dbReference type="Pfam" id="PF12790">
    <property type="entry name" value="T6SS-SciN"/>
    <property type="match status" value="1"/>
</dbReference>
<dbReference type="NCBIfam" id="TIGR03352">
    <property type="entry name" value="VI_chp_3"/>
    <property type="match status" value="1"/>
</dbReference>
<feature type="signal peptide" evidence="1">
    <location>
        <begin position="1"/>
        <end position="21"/>
    </location>
</feature>
<name>A0A4R2FTV4_9VIBR</name>
<organism evidence="2 5">
    <name type="scientific">Vibrio crassostreae</name>
    <dbReference type="NCBI Taxonomy" id="246167"/>
    <lineage>
        <taxon>Bacteria</taxon>
        <taxon>Pseudomonadati</taxon>
        <taxon>Pseudomonadota</taxon>
        <taxon>Gammaproteobacteria</taxon>
        <taxon>Vibrionales</taxon>
        <taxon>Vibrionaceae</taxon>
        <taxon>Vibrio</taxon>
    </lineage>
</organism>
<protein>
    <submittedName>
        <fullName evidence="2 3">Lipoprotein</fullName>
    </submittedName>
</protein>
<dbReference type="Proteomes" id="UP000049077">
    <property type="component" value="Unassembled WGS sequence"/>
</dbReference>
<sequence length="154" mass="16736">MNRLVILAAMFLLSGCSFWGASDVTPQLFLNIKASANINPNVEGLPSPLEVRVYQMTDSQAFSQADFIQLYNDAQGVLKAELLLTRELASVIPNEERQVVMPLAAGTKYIGVIAGFADYREAKNKTIYQPLVVGSAVLNIELDGVNLSVTGDEE</sequence>
<feature type="chain" id="PRO_5044608400" evidence="1">
    <location>
        <begin position="22"/>
        <end position="154"/>
    </location>
</feature>
<dbReference type="OrthoDB" id="5471061at2"/>
<dbReference type="EMBL" id="CCJX01000066">
    <property type="protein sequence ID" value="CDT17701.1"/>
    <property type="molecule type" value="Genomic_DNA"/>
</dbReference>